<keyword evidence="6" id="KW-0378">Hydrolase</keyword>
<sequence>MAAIVPGKDLEYRFLQYWLTSNYHSVRNLAGGDLRDGLNLQHIASIECPLPPLDEQRRIADFLDAETAQIDTLIAEQERLIELLRERRQAEVDTAFQPFAGNRVQLRRAIRFLTSGSRGWGDYYADTGERFLRIGNLPRASLALRGEVQFVQLPPDITEGSRTRLKKEDLLFSITAYLGSVAVVDDDWVDAYVSQHVALCRLDLARLDPRFVGFFMLTTEGQDQLNQSAAGGAKMQLALDDIRGLTLPFVSLEEQRGIVAAIESATNRIDALIAEAEYNIALSKERRAALITAAVTGQIDVLTGKAA</sequence>
<evidence type="ECO:0000256" key="3">
    <source>
        <dbReference type="ARBA" id="ARBA00023125"/>
    </source>
</evidence>
<dbReference type="Gene3D" id="1.10.287.1120">
    <property type="entry name" value="Bipartite methylase S protein"/>
    <property type="match status" value="1"/>
</dbReference>
<keyword evidence="6" id="KW-0540">Nuclease</keyword>
<dbReference type="Gene3D" id="3.90.220.20">
    <property type="entry name" value="DNA methylase specificity domains"/>
    <property type="match status" value="2"/>
</dbReference>
<name>A0ABW4VCN8_9MICO</name>
<dbReference type="PANTHER" id="PTHR43140">
    <property type="entry name" value="TYPE-1 RESTRICTION ENZYME ECOKI SPECIFICITY PROTEIN"/>
    <property type="match status" value="1"/>
</dbReference>
<keyword evidence="2" id="KW-0680">Restriction system</keyword>
<dbReference type="InterPro" id="IPR051212">
    <property type="entry name" value="Type-I_RE_S_subunit"/>
</dbReference>
<dbReference type="EMBL" id="JBHUHF010000001">
    <property type="protein sequence ID" value="MFD2028416.1"/>
    <property type="molecule type" value="Genomic_DNA"/>
</dbReference>
<proteinExistence type="inferred from homology"/>
<feature type="domain" description="Type I restriction modification DNA specificity" evidence="5">
    <location>
        <begin position="163"/>
        <end position="270"/>
    </location>
</feature>
<dbReference type="InterPro" id="IPR000055">
    <property type="entry name" value="Restrct_endonuc_typeI_TRD"/>
</dbReference>
<evidence type="ECO:0000256" key="4">
    <source>
        <dbReference type="ARBA" id="ARBA00038652"/>
    </source>
</evidence>
<evidence type="ECO:0000313" key="7">
    <source>
        <dbReference type="Proteomes" id="UP001597338"/>
    </source>
</evidence>
<dbReference type="RefSeq" id="WP_377200880.1">
    <property type="nucleotide sequence ID" value="NZ_JBHUHF010000001.1"/>
</dbReference>
<feature type="domain" description="Type I restriction modification DNA specificity" evidence="5">
    <location>
        <begin position="8"/>
        <end position="72"/>
    </location>
</feature>
<dbReference type="InterPro" id="IPR044946">
    <property type="entry name" value="Restrct_endonuc_typeI_TRD_sf"/>
</dbReference>
<evidence type="ECO:0000256" key="2">
    <source>
        <dbReference type="ARBA" id="ARBA00022747"/>
    </source>
</evidence>
<evidence type="ECO:0000256" key="1">
    <source>
        <dbReference type="ARBA" id="ARBA00010923"/>
    </source>
</evidence>
<dbReference type="PANTHER" id="PTHR43140:SF1">
    <property type="entry name" value="TYPE I RESTRICTION ENZYME ECOKI SPECIFICITY SUBUNIT"/>
    <property type="match status" value="1"/>
</dbReference>
<organism evidence="6 7">
    <name type="scientific">Promicromonospora aerolata</name>
    <dbReference type="NCBI Taxonomy" id="195749"/>
    <lineage>
        <taxon>Bacteria</taxon>
        <taxon>Bacillati</taxon>
        <taxon>Actinomycetota</taxon>
        <taxon>Actinomycetes</taxon>
        <taxon>Micrococcales</taxon>
        <taxon>Promicromonosporaceae</taxon>
        <taxon>Promicromonospora</taxon>
    </lineage>
</organism>
<dbReference type="Proteomes" id="UP001597338">
    <property type="component" value="Unassembled WGS sequence"/>
</dbReference>
<comment type="subunit">
    <text evidence="4">The methyltransferase is composed of M and S polypeptides.</text>
</comment>
<keyword evidence="6" id="KW-0255">Endonuclease</keyword>
<dbReference type="GO" id="GO:0016787">
    <property type="term" value="F:hydrolase activity"/>
    <property type="evidence" value="ECO:0007669"/>
    <property type="project" value="UniProtKB-KW"/>
</dbReference>
<comment type="caution">
    <text evidence="6">The sequence shown here is derived from an EMBL/GenBank/DDBJ whole genome shotgun (WGS) entry which is preliminary data.</text>
</comment>
<keyword evidence="7" id="KW-1185">Reference proteome</keyword>
<reference evidence="7" key="1">
    <citation type="journal article" date="2019" name="Int. J. Syst. Evol. Microbiol.">
        <title>The Global Catalogue of Microorganisms (GCM) 10K type strain sequencing project: providing services to taxonomists for standard genome sequencing and annotation.</title>
        <authorList>
            <consortium name="The Broad Institute Genomics Platform"/>
            <consortium name="The Broad Institute Genome Sequencing Center for Infectious Disease"/>
            <person name="Wu L."/>
            <person name="Ma J."/>
        </authorList>
    </citation>
    <scope>NUCLEOTIDE SEQUENCE [LARGE SCALE GENOMIC DNA]</scope>
    <source>
        <strain evidence="7">CCM 7043</strain>
    </source>
</reference>
<comment type="similarity">
    <text evidence="1">Belongs to the type-I restriction system S methylase family.</text>
</comment>
<dbReference type="Pfam" id="PF01420">
    <property type="entry name" value="Methylase_S"/>
    <property type="match status" value="2"/>
</dbReference>
<gene>
    <name evidence="6" type="ORF">ACFSL2_23200</name>
</gene>
<protein>
    <submittedName>
        <fullName evidence="6">Restriction endonuclease subunit S</fullName>
        <ecNumber evidence="6">3.1.21.-</ecNumber>
    </submittedName>
</protein>
<evidence type="ECO:0000313" key="6">
    <source>
        <dbReference type="EMBL" id="MFD2028416.1"/>
    </source>
</evidence>
<dbReference type="EC" id="3.1.21.-" evidence="6"/>
<dbReference type="SUPFAM" id="SSF116734">
    <property type="entry name" value="DNA methylase specificity domain"/>
    <property type="match status" value="2"/>
</dbReference>
<accession>A0ABW4VCN8</accession>
<keyword evidence="3" id="KW-0238">DNA-binding</keyword>
<dbReference type="GO" id="GO:0004519">
    <property type="term" value="F:endonuclease activity"/>
    <property type="evidence" value="ECO:0007669"/>
    <property type="project" value="UniProtKB-KW"/>
</dbReference>
<evidence type="ECO:0000259" key="5">
    <source>
        <dbReference type="Pfam" id="PF01420"/>
    </source>
</evidence>